<feature type="transmembrane region" description="Helical" evidence="2">
    <location>
        <begin position="274"/>
        <end position="294"/>
    </location>
</feature>
<proteinExistence type="predicted"/>
<feature type="transmembrane region" description="Helical" evidence="2">
    <location>
        <begin position="243"/>
        <end position="268"/>
    </location>
</feature>
<protein>
    <submittedName>
        <fullName evidence="3">Putative tail tape measure protein</fullName>
    </submittedName>
</protein>
<dbReference type="AlphaFoldDB" id="A0A6M3M4X9"/>
<feature type="coiled-coil region" evidence="1">
    <location>
        <begin position="450"/>
        <end position="487"/>
    </location>
</feature>
<keyword evidence="2" id="KW-0812">Transmembrane</keyword>
<evidence type="ECO:0000256" key="1">
    <source>
        <dbReference type="SAM" id="Coils"/>
    </source>
</evidence>
<evidence type="ECO:0000256" key="2">
    <source>
        <dbReference type="SAM" id="Phobius"/>
    </source>
</evidence>
<reference evidence="3" key="1">
    <citation type="submission" date="2020-03" db="EMBL/GenBank/DDBJ databases">
        <title>The deep terrestrial virosphere.</title>
        <authorList>
            <person name="Holmfeldt K."/>
            <person name="Nilsson E."/>
            <person name="Simone D."/>
            <person name="Lopez-Fernandez M."/>
            <person name="Wu X."/>
            <person name="de Brujin I."/>
            <person name="Lundin D."/>
            <person name="Andersson A."/>
            <person name="Bertilsson S."/>
            <person name="Dopson M."/>
        </authorList>
    </citation>
    <scope>NUCLEOTIDE SEQUENCE</scope>
    <source>
        <strain evidence="3">MM171A00621</strain>
    </source>
</reference>
<evidence type="ECO:0000313" key="3">
    <source>
        <dbReference type="EMBL" id="QJB00306.1"/>
    </source>
</evidence>
<keyword evidence="1" id="KW-0175">Coiled coil</keyword>
<name>A0A6M3M4X9_9ZZZZ</name>
<sequence>MSKKIEVLLTLQDKLSKNIDVARGKIAQFGHSIKNVTQQFFNLRHAVAAFVAFKIGQSFIMAAAKIELFGRQLRAVTQSAAEASKKLGAIREFARISPLETEDVVKSYVRLRAVGIDPTIQQLRTLGGVAVLFNREMADILDGLIGLNKRTLRKLGIEIDRTGSQAIIASGNIKKVVEKDSASIRKALLEVWGERFPNAIEKGADTFVAQMAILRSNIFEFQAQLTGVFLPTIKKIVKSMSDFVAANVTNIKTYLTVLMGIVAVVRTLWNSATIIMRSLMSGIIQIIMTIIWMGKATDKVIEGMINSFKALGRVLERMIKERRFDIGTLVKEEFSKVSFQAVMDEVKGGLEGIARLQEITSKQTVKDINDIKNAWKDVGSEIETVKIGGLGGTGITGAEGGVGAGGKPEKEDESPFAKHYDLIKKWQEKFLEESKKYEQGKQEILKEYRNMNKTQEQIAYEEEIALLEQKKIQYPQLEEEIQALITAKHKEASDRRKRISEQEVMVQIDAYAKLGSAVNQLASQIVANSRASAKKKQNILIALAVAEGAASAVTAAKAGWDTGITYYDKAALAAAGVIEALAITAAQIATIKSQKFARGTSYAPGGWGIVGEEGPEAMYIPRGSQIMTNTQTKNTFGGTNVSFSINIAGDASDRTVEKIGNTLSQFGNDFANAVRTGHIDLKRLGIVTI</sequence>
<keyword evidence="2" id="KW-0472">Membrane</keyword>
<dbReference type="EMBL" id="MT143688">
    <property type="protein sequence ID" value="QJB00306.1"/>
    <property type="molecule type" value="Genomic_DNA"/>
</dbReference>
<keyword evidence="2" id="KW-1133">Transmembrane helix</keyword>
<organism evidence="3">
    <name type="scientific">viral metagenome</name>
    <dbReference type="NCBI Taxonomy" id="1070528"/>
    <lineage>
        <taxon>unclassified sequences</taxon>
        <taxon>metagenomes</taxon>
        <taxon>organismal metagenomes</taxon>
    </lineage>
</organism>
<gene>
    <name evidence="3" type="ORF">MM171A00621_0021</name>
</gene>
<accession>A0A6M3M4X9</accession>